<evidence type="ECO:0000256" key="3">
    <source>
        <dbReference type="ARBA" id="ARBA00022741"/>
    </source>
</evidence>
<evidence type="ECO:0000256" key="6">
    <source>
        <dbReference type="SAM" id="MobiDB-lite"/>
    </source>
</evidence>
<dbReference type="SUPFAM" id="SSF56112">
    <property type="entry name" value="Protein kinase-like (PK-like)"/>
    <property type="match status" value="1"/>
</dbReference>
<keyword evidence="9" id="KW-1185">Reference proteome</keyword>
<dbReference type="EMBL" id="JBHSPA010000005">
    <property type="protein sequence ID" value="MFC5822736.1"/>
    <property type="molecule type" value="Genomic_DNA"/>
</dbReference>
<feature type="domain" description="Protein kinase" evidence="7">
    <location>
        <begin position="16"/>
        <end position="263"/>
    </location>
</feature>
<dbReference type="GO" id="GO:0004674">
    <property type="term" value="F:protein serine/threonine kinase activity"/>
    <property type="evidence" value="ECO:0007669"/>
    <property type="project" value="UniProtKB-EC"/>
</dbReference>
<evidence type="ECO:0000256" key="4">
    <source>
        <dbReference type="ARBA" id="ARBA00022777"/>
    </source>
</evidence>
<dbReference type="InterPro" id="IPR011009">
    <property type="entry name" value="Kinase-like_dom_sf"/>
</dbReference>
<evidence type="ECO:0000313" key="9">
    <source>
        <dbReference type="Proteomes" id="UP001596058"/>
    </source>
</evidence>
<dbReference type="PROSITE" id="PS00108">
    <property type="entry name" value="PROTEIN_KINASE_ST"/>
    <property type="match status" value="1"/>
</dbReference>
<keyword evidence="3" id="KW-0547">Nucleotide-binding</keyword>
<evidence type="ECO:0000313" key="8">
    <source>
        <dbReference type="EMBL" id="MFC5822736.1"/>
    </source>
</evidence>
<dbReference type="RefSeq" id="WP_379512282.1">
    <property type="nucleotide sequence ID" value="NZ_JBHSPA010000005.1"/>
</dbReference>
<evidence type="ECO:0000256" key="5">
    <source>
        <dbReference type="ARBA" id="ARBA00022840"/>
    </source>
</evidence>
<gene>
    <name evidence="8" type="ORF">ACFPZ3_02600</name>
</gene>
<dbReference type="EC" id="2.7.11.1" evidence="1"/>
<dbReference type="CDD" id="cd14014">
    <property type="entry name" value="STKc_PknB_like"/>
    <property type="match status" value="1"/>
</dbReference>
<name>A0ABW1CAS1_9ACTN</name>
<feature type="region of interest" description="Disordered" evidence="6">
    <location>
        <begin position="312"/>
        <end position="379"/>
    </location>
</feature>
<dbReference type="Pfam" id="PF00069">
    <property type="entry name" value="Pkinase"/>
    <property type="match status" value="1"/>
</dbReference>
<protein>
    <recommendedName>
        <fullName evidence="1">non-specific serine/threonine protein kinase</fullName>
        <ecNumber evidence="1">2.7.11.1</ecNumber>
    </recommendedName>
</protein>
<comment type="caution">
    <text evidence="8">The sequence shown here is derived from an EMBL/GenBank/DDBJ whole genome shotgun (WGS) entry which is preliminary data.</text>
</comment>
<keyword evidence="4 8" id="KW-0418">Kinase</keyword>
<evidence type="ECO:0000259" key="7">
    <source>
        <dbReference type="PROSITE" id="PS50011"/>
    </source>
</evidence>
<evidence type="ECO:0000256" key="1">
    <source>
        <dbReference type="ARBA" id="ARBA00012513"/>
    </source>
</evidence>
<dbReference type="PANTHER" id="PTHR43671">
    <property type="entry name" value="SERINE/THREONINE-PROTEIN KINASE NEK"/>
    <property type="match status" value="1"/>
</dbReference>
<sequence>MPEHLHPDDPPAIGPYRLMGRLGVGGQGVVYLGQARDGRYVAVKVLHGAVSDQVLERFAKELAAAQRVEPFCVAQVLDASFQGRRPYIVTEYVEGLSLQQAGVHHGPALHRVAVSTATALAAVHRAGIVHRDFKPANVLLAKDGPRVIDFGIARDTEASLTVTSSIVGTPSYMAPEQLGGHYIGPAADVFAWGSVMVYAATGRPPFGVDHLPAVIARILHSAPDLGDMAEPLRSIVTSCLAKEPSRRPTMQDVLLQLLGQQRVRPIAPSDLATDTRPTVSSTRLRTGLLVAGTAVVVTSVTLSVTLLLRPPAGEATNPLADGATNSPLAKASESQESSSTRPSTSSPKRSPTSSPTRSPKGPPTSSPTESTPPPTDSEPEALVFRSLTAQGSKNGSCYESGVRVRFRGTIVDDAEPIGHRWVLDGQESGVTTSFSPKGPFETVTREGFSESGTHKATFWLLRPGTRRSTTIQIKVC</sequence>
<dbReference type="InterPro" id="IPR008271">
    <property type="entry name" value="Ser/Thr_kinase_AS"/>
</dbReference>
<feature type="compositionally biased region" description="Pro residues" evidence="6">
    <location>
        <begin position="360"/>
        <end position="376"/>
    </location>
</feature>
<dbReference type="InterPro" id="IPR000719">
    <property type="entry name" value="Prot_kinase_dom"/>
</dbReference>
<dbReference type="Gene3D" id="3.30.200.20">
    <property type="entry name" value="Phosphorylase Kinase, domain 1"/>
    <property type="match status" value="1"/>
</dbReference>
<dbReference type="PANTHER" id="PTHR43671:SF13">
    <property type="entry name" value="SERINE_THREONINE-PROTEIN KINASE NEK2"/>
    <property type="match status" value="1"/>
</dbReference>
<dbReference type="Gene3D" id="1.10.510.10">
    <property type="entry name" value="Transferase(Phosphotransferase) domain 1"/>
    <property type="match status" value="1"/>
</dbReference>
<keyword evidence="5" id="KW-0067">ATP-binding</keyword>
<dbReference type="PROSITE" id="PS50011">
    <property type="entry name" value="PROTEIN_KINASE_DOM"/>
    <property type="match status" value="1"/>
</dbReference>
<dbReference type="Proteomes" id="UP001596058">
    <property type="component" value="Unassembled WGS sequence"/>
</dbReference>
<proteinExistence type="predicted"/>
<dbReference type="InterPro" id="IPR050660">
    <property type="entry name" value="NEK_Ser/Thr_kinase"/>
</dbReference>
<feature type="compositionally biased region" description="Low complexity" evidence="6">
    <location>
        <begin position="332"/>
        <end position="359"/>
    </location>
</feature>
<accession>A0ABW1CAS1</accession>
<organism evidence="8 9">
    <name type="scientific">Nonomuraea insulae</name>
    <dbReference type="NCBI Taxonomy" id="1616787"/>
    <lineage>
        <taxon>Bacteria</taxon>
        <taxon>Bacillati</taxon>
        <taxon>Actinomycetota</taxon>
        <taxon>Actinomycetes</taxon>
        <taxon>Streptosporangiales</taxon>
        <taxon>Streptosporangiaceae</taxon>
        <taxon>Nonomuraea</taxon>
    </lineage>
</organism>
<evidence type="ECO:0000256" key="2">
    <source>
        <dbReference type="ARBA" id="ARBA00022679"/>
    </source>
</evidence>
<keyword evidence="2 8" id="KW-0808">Transferase</keyword>
<reference evidence="9" key="1">
    <citation type="journal article" date="2019" name="Int. J. Syst. Evol. Microbiol.">
        <title>The Global Catalogue of Microorganisms (GCM) 10K type strain sequencing project: providing services to taxonomists for standard genome sequencing and annotation.</title>
        <authorList>
            <consortium name="The Broad Institute Genomics Platform"/>
            <consortium name="The Broad Institute Genome Sequencing Center for Infectious Disease"/>
            <person name="Wu L."/>
            <person name="Ma J."/>
        </authorList>
    </citation>
    <scope>NUCLEOTIDE SEQUENCE [LARGE SCALE GENOMIC DNA]</scope>
    <source>
        <strain evidence="9">CCUG 53903</strain>
    </source>
</reference>